<name>A0A3A4P6U3_ABYX5</name>
<dbReference type="Proteomes" id="UP000265882">
    <property type="component" value="Unassembled WGS sequence"/>
</dbReference>
<dbReference type="PROSITE" id="PS51379">
    <property type="entry name" value="4FE4S_FER_2"/>
    <property type="match status" value="1"/>
</dbReference>
<reference evidence="3 4" key="1">
    <citation type="journal article" date="2017" name="ISME J.">
        <title>Energy and carbon metabolisms in a deep terrestrial subsurface fluid microbial community.</title>
        <authorList>
            <person name="Momper L."/>
            <person name="Jungbluth S.P."/>
            <person name="Lee M.D."/>
            <person name="Amend J.P."/>
        </authorList>
    </citation>
    <scope>NUCLEOTIDE SEQUENCE [LARGE SCALE GENOMIC DNA]</scope>
    <source>
        <strain evidence="3">SURF_5</strain>
    </source>
</reference>
<accession>A0A3A4P6U3</accession>
<protein>
    <submittedName>
        <fullName evidence="3">Epoxyqueuosine reductase</fullName>
    </submittedName>
</protein>
<dbReference type="PANTHER" id="PTHR30002">
    <property type="entry name" value="EPOXYQUEUOSINE REDUCTASE"/>
    <property type="match status" value="1"/>
</dbReference>
<feature type="domain" description="4Fe-4S ferredoxin-type" evidence="2">
    <location>
        <begin position="167"/>
        <end position="197"/>
    </location>
</feature>
<keyword evidence="1" id="KW-0479">Metal-binding</keyword>
<organism evidence="3 4">
    <name type="scientific">Abyssobacteria bacterium (strain SURF_5)</name>
    <dbReference type="NCBI Taxonomy" id="2093360"/>
    <lineage>
        <taxon>Bacteria</taxon>
        <taxon>Pseudomonadati</taxon>
        <taxon>Candidatus Hydrogenedentota</taxon>
        <taxon>Candidatus Abyssobacteria</taxon>
    </lineage>
</organism>
<evidence type="ECO:0000313" key="3">
    <source>
        <dbReference type="EMBL" id="RJP26555.1"/>
    </source>
</evidence>
<dbReference type="GO" id="GO:0052693">
    <property type="term" value="F:epoxyqueuosine reductase activity"/>
    <property type="evidence" value="ECO:0007669"/>
    <property type="project" value="TreeGrafter"/>
</dbReference>
<dbReference type="GO" id="GO:0051539">
    <property type="term" value="F:4 iron, 4 sulfur cluster binding"/>
    <property type="evidence" value="ECO:0007669"/>
    <property type="project" value="UniProtKB-KW"/>
</dbReference>
<dbReference type="GO" id="GO:0008616">
    <property type="term" value="P:tRNA queuosine(34) biosynthetic process"/>
    <property type="evidence" value="ECO:0007669"/>
    <property type="project" value="InterPro"/>
</dbReference>
<dbReference type="AlphaFoldDB" id="A0A3A4P6U3"/>
<dbReference type="EMBL" id="QZKU01000007">
    <property type="protein sequence ID" value="RJP26555.1"/>
    <property type="molecule type" value="Genomic_DNA"/>
</dbReference>
<dbReference type="InterPro" id="IPR004453">
    <property type="entry name" value="QueG"/>
</dbReference>
<comment type="caution">
    <text evidence="3">The sequence shown here is derived from an EMBL/GenBank/DDBJ whole genome shotgun (WGS) entry which is preliminary data.</text>
</comment>
<keyword evidence="1" id="KW-0408">Iron</keyword>
<keyword evidence="1" id="KW-0411">Iron-sulfur</keyword>
<gene>
    <name evidence="3" type="ORF">C4520_00595</name>
</gene>
<evidence type="ECO:0000259" key="2">
    <source>
        <dbReference type="PROSITE" id="PS51379"/>
    </source>
</evidence>
<evidence type="ECO:0000313" key="4">
    <source>
        <dbReference type="Proteomes" id="UP000265882"/>
    </source>
</evidence>
<evidence type="ECO:0000256" key="1">
    <source>
        <dbReference type="ARBA" id="ARBA00022485"/>
    </source>
</evidence>
<proteinExistence type="predicted"/>
<keyword evidence="1" id="KW-0004">4Fe-4S</keyword>
<dbReference type="InterPro" id="IPR017896">
    <property type="entry name" value="4Fe4S_Fe-S-bd"/>
</dbReference>
<sequence>MKSLNQVVLDFVGEEGTCAAGIATFETLAGGPPSADLTYVLPEAKSAICFALPLDQSLIPPYLSKKDRRSHERDNFRTNLTSGGIALQLSKFLSQKGYPAVPLAPNEVYRQDTPRGAIDMFPDVSLRYLAVRSGVGSFGLSGNVLTKKEGAAIILGAVVTAAELEPTPPLPKEDNYCDGCRLCIASCASEFMDPEDEYSVTLGGETFTYSRRRSYLRCEYVCGGFTGLHASGKWSTWSPGRFPLPKDDAEFGPLLMKGIEAYNKRPPMEGGHQHVLMESKLYLTCGNCQLICSPDKDERKRRHKLLVQSGVIVQNADGSLEAVSPEAAAARIAALDTETRSLYE</sequence>
<dbReference type="PANTHER" id="PTHR30002:SF4">
    <property type="entry name" value="EPOXYQUEUOSINE REDUCTASE"/>
    <property type="match status" value="1"/>
</dbReference>